<dbReference type="GO" id="GO:0046653">
    <property type="term" value="P:tetrahydrofolate metabolic process"/>
    <property type="evidence" value="ECO:0007669"/>
    <property type="project" value="InterPro"/>
</dbReference>
<dbReference type="EMBL" id="VHSG01000024">
    <property type="protein sequence ID" value="TQV70515.1"/>
    <property type="molecule type" value="Genomic_DNA"/>
</dbReference>
<evidence type="ECO:0000259" key="8">
    <source>
        <dbReference type="Pfam" id="PF17806"/>
    </source>
</evidence>
<feature type="domain" description="SoxA A3" evidence="8">
    <location>
        <begin position="528"/>
        <end position="609"/>
    </location>
</feature>
<dbReference type="Gene3D" id="3.50.50.60">
    <property type="entry name" value="FAD/NAD(P)-binding domain"/>
    <property type="match status" value="1"/>
</dbReference>
<evidence type="ECO:0000259" key="5">
    <source>
        <dbReference type="Pfam" id="PF01571"/>
    </source>
</evidence>
<dbReference type="Pfam" id="PF08669">
    <property type="entry name" value="GCV_T_C"/>
    <property type="match status" value="1"/>
</dbReference>
<feature type="region of interest" description="Disordered" evidence="4">
    <location>
        <begin position="1"/>
        <end position="24"/>
    </location>
</feature>
<dbReference type="GO" id="GO:0008483">
    <property type="term" value="F:transaminase activity"/>
    <property type="evidence" value="ECO:0007669"/>
    <property type="project" value="UniProtKB-KW"/>
</dbReference>
<evidence type="ECO:0000256" key="4">
    <source>
        <dbReference type="SAM" id="MobiDB-lite"/>
    </source>
</evidence>
<feature type="domain" description="GCVT N-terminal" evidence="5">
    <location>
        <begin position="627"/>
        <end position="893"/>
    </location>
</feature>
<protein>
    <submittedName>
        <fullName evidence="9">Sarcosine oxidase subunit alpha family protein</fullName>
    </submittedName>
</protein>
<dbReference type="Proteomes" id="UP000319732">
    <property type="component" value="Unassembled WGS sequence"/>
</dbReference>
<dbReference type="PIRSF" id="PIRSF037980">
    <property type="entry name" value="SoxA"/>
    <property type="match status" value="1"/>
</dbReference>
<keyword evidence="2" id="KW-0032">Aminotransferase</keyword>
<dbReference type="InterPro" id="IPR023753">
    <property type="entry name" value="FAD/NAD-binding_dom"/>
</dbReference>
<sequence>MNNDVNSRVQGEAAQNPLRRLGTGHRVDTSESITFTFDGKTYTGCAGDTLASALLANGVRRVGRSFKLHRPRGLLSAGREEPNALVQLEGEGFGEPNARATLVPLYKGLKARGQNAWPSVERDMLGVLGLFQRLFPASFYYKSLMWPSWHFYEGLVRRLAGLGKVPRAADAQQYHKRNLHCEVLIVGGGAAGLAAALAAGAGGLRVVLMDDQEELGGSLLGENRVIGGSSSTAWIAQAVAKLRAQEGVTLLPRTSVIGYYEHNFLVGVERVCNHLGPGADLQQPRERLWRVRAKQVVLATGAIERPLVFADNDRPGIMLASAVQTYLNRYGVAAGRRVVLVTNNDSVYRVALDLHDLGVTVVAVVDSRRDPVGPYQQAVRDRQIPLLTGRMVRQVRGRRQVRAVRLAAHLGGGQLGESRESLACDVVAMSGGWTPSIHLYSQAGGSLDFNEHSACFVPASCAQAVRVAGAANGEFQLQGCLAEGYRSGAAAARAAGAGANVEPSAPSCDDWPQTPLEPYWYTGNAATEKQWLDFQYDVKVSDIELARRENFISVEHVKRYTTNGMSVDQGKTSNVNALAVMAALSGRKIPAVGTTRFRPPYHPATIGTFVGRDLGESYAPRLELPAHSWHLAQGAWMEDMGWQRPQCYLRAGEDFEAAVRREAVAVRRSVGMFDGSPLGKIEVKGPDAARFLNRIYINNAVSLKVNAGRYGLMCNENGVVIDDGVFVRLADDHFMVHTTSGGATRIHRWLEEWLQCEWLDLQVLVNNVTTQWANVTVSGPNARQVLQALDSDIDFDAAAFPHMQFRSGTVNGVEARILRASFTGEASYEISVPARYGLALWEAVYAAGETFDITPYGVESLMVLRTEKGYLHVGADTDGTTNPLDLGWGVPIGKKQDDFIGRRSLARANDTRKDRLQFVGIEAVDPRLPLPVGGHVVSCASPAVPAPTQGYLTSACLSPALEKSIGLGLVSRGRERLGEQVYIYADGNTTAAKIVSPTHFDAKGERLNG</sequence>
<dbReference type="GO" id="GO:0008115">
    <property type="term" value="F:sarcosine oxidase activity"/>
    <property type="evidence" value="ECO:0007669"/>
    <property type="project" value="InterPro"/>
</dbReference>
<dbReference type="InterPro" id="IPR036188">
    <property type="entry name" value="FAD/NAD-bd_sf"/>
</dbReference>
<feature type="domain" description="FAD/NAD(P)-binding" evidence="6">
    <location>
        <begin position="182"/>
        <end position="446"/>
    </location>
</feature>
<dbReference type="SUPFAM" id="SSF51905">
    <property type="entry name" value="FAD/NAD(P)-binding domain"/>
    <property type="match status" value="1"/>
</dbReference>
<dbReference type="InterPro" id="IPR006222">
    <property type="entry name" value="GCVT_N"/>
</dbReference>
<name>A0A545SZW8_9GAMM</name>
<dbReference type="RefSeq" id="WP_142928924.1">
    <property type="nucleotide sequence ID" value="NZ_ML660102.1"/>
</dbReference>
<dbReference type="InterPro" id="IPR041117">
    <property type="entry name" value="SoxA_A3"/>
</dbReference>
<evidence type="ECO:0000259" key="7">
    <source>
        <dbReference type="Pfam" id="PF08669"/>
    </source>
</evidence>
<dbReference type="InterPro" id="IPR028896">
    <property type="entry name" value="GcvT/YgfZ/DmdA"/>
</dbReference>
<dbReference type="Pfam" id="PF17806">
    <property type="entry name" value="SO_alpha_A3"/>
    <property type="match status" value="1"/>
</dbReference>
<dbReference type="InterPro" id="IPR027266">
    <property type="entry name" value="TrmE/GcvT-like"/>
</dbReference>
<dbReference type="Pfam" id="PF01571">
    <property type="entry name" value="GCV_T"/>
    <property type="match status" value="1"/>
</dbReference>
<comment type="similarity">
    <text evidence="1">Belongs to the GcvT family.</text>
</comment>
<dbReference type="Gene3D" id="3.30.1360.120">
    <property type="entry name" value="Probable tRNA modification gtpase trme, domain 1"/>
    <property type="match status" value="1"/>
</dbReference>
<dbReference type="NCBIfam" id="TIGR01372">
    <property type="entry name" value="soxA"/>
    <property type="match status" value="1"/>
</dbReference>
<evidence type="ECO:0000259" key="6">
    <source>
        <dbReference type="Pfam" id="PF07992"/>
    </source>
</evidence>
<dbReference type="OrthoDB" id="5287468at2"/>
<evidence type="ECO:0000313" key="9">
    <source>
        <dbReference type="EMBL" id="TQV70515.1"/>
    </source>
</evidence>
<dbReference type="Pfam" id="PF07992">
    <property type="entry name" value="Pyr_redox_2"/>
    <property type="match status" value="1"/>
</dbReference>
<evidence type="ECO:0000256" key="2">
    <source>
        <dbReference type="ARBA" id="ARBA00022576"/>
    </source>
</evidence>
<dbReference type="InterPro" id="IPR006277">
    <property type="entry name" value="Sarcosine_oxidase_asu"/>
</dbReference>
<dbReference type="AlphaFoldDB" id="A0A545SZW8"/>
<evidence type="ECO:0000313" key="10">
    <source>
        <dbReference type="Proteomes" id="UP000319732"/>
    </source>
</evidence>
<organism evidence="9 10">
    <name type="scientific">Exilibacterium tricleocarpae</name>
    <dbReference type="NCBI Taxonomy" id="2591008"/>
    <lineage>
        <taxon>Bacteria</taxon>
        <taxon>Pseudomonadati</taxon>
        <taxon>Pseudomonadota</taxon>
        <taxon>Gammaproteobacteria</taxon>
        <taxon>Cellvibrionales</taxon>
        <taxon>Cellvibrionaceae</taxon>
        <taxon>Exilibacterium</taxon>
    </lineage>
</organism>
<proteinExistence type="inferred from homology"/>
<dbReference type="PANTHER" id="PTHR43757:SF2">
    <property type="entry name" value="AMINOMETHYLTRANSFERASE, MITOCHONDRIAL"/>
    <property type="match status" value="1"/>
</dbReference>
<comment type="caution">
    <text evidence="9">The sequence shown here is derived from an EMBL/GenBank/DDBJ whole genome shotgun (WGS) entry which is preliminary data.</text>
</comment>
<dbReference type="PRINTS" id="PR00469">
    <property type="entry name" value="PNDRDTASEII"/>
</dbReference>
<feature type="domain" description="Aminomethyltransferase C-terminal" evidence="7">
    <location>
        <begin position="917"/>
        <end position="1001"/>
    </location>
</feature>
<keyword evidence="3" id="KW-0560">Oxidoreductase</keyword>
<keyword evidence="2" id="KW-0808">Transferase</keyword>
<accession>A0A545SZW8</accession>
<dbReference type="PRINTS" id="PR00368">
    <property type="entry name" value="FADPNR"/>
</dbReference>
<dbReference type="InterPro" id="IPR013977">
    <property type="entry name" value="GcvT_C"/>
</dbReference>
<dbReference type="Pfam" id="PF13510">
    <property type="entry name" value="Fer2_4"/>
    <property type="match status" value="1"/>
</dbReference>
<gene>
    <name evidence="9" type="ORF">FKG94_21060</name>
</gene>
<dbReference type="InterPro" id="IPR042204">
    <property type="entry name" value="2Fe-2S-bd_N"/>
</dbReference>
<evidence type="ECO:0000256" key="1">
    <source>
        <dbReference type="ARBA" id="ARBA00008609"/>
    </source>
</evidence>
<dbReference type="Gene3D" id="3.10.20.440">
    <property type="entry name" value="2Fe-2S iron-sulphur cluster binding domain, sarcosine oxidase, alpha subunit, N-terminal domain"/>
    <property type="match status" value="1"/>
</dbReference>
<dbReference type="InterPro" id="IPR029043">
    <property type="entry name" value="GcvT/YgfZ_C"/>
</dbReference>
<dbReference type="SUPFAM" id="SSF103025">
    <property type="entry name" value="Folate-binding domain"/>
    <property type="match status" value="1"/>
</dbReference>
<dbReference type="PANTHER" id="PTHR43757">
    <property type="entry name" value="AMINOMETHYLTRANSFERASE"/>
    <property type="match status" value="1"/>
</dbReference>
<reference evidence="9 10" key="1">
    <citation type="submission" date="2019-06" db="EMBL/GenBank/DDBJ databases">
        <title>Whole genome sequence for Cellvibrionaceae sp. R142.</title>
        <authorList>
            <person name="Wang G."/>
        </authorList>
    </citation>
    <scope>NUCLEOTIDE SEQUENCE [LARGE SCALE GENOMIC DNA]</scope>
    <source>
        <strain evidence="9 10">R142</strain>
    </source>
</reference>
<dbReference type="SUPFAM" id="SSF101790">
    <property type="entry name" value="Aminomethyltransferase beta-barrel domain"/>
    <property type="match status" value="1"/>
</dbReference>
<evidence type="ECO:0000256" key="3">
    <source>
        <dbReference type="ARBA" id="ARBA00023002"/>
    </source>
</evidence>
<keyword evidence="10" id="KW-1185">Reference proteome</keyword>